<evidence type="ECO:0000256" key="1">
    <source>
        <dbReference type="SAM" id="SignalP"/>
    </source>
</evidence>
<gene>
    <name evidence="2" type="ORF">NK718_05815</name>
</gene>
<dbReference type="RefSeq" id="WP_254739525.1">
    <property type="nucleotide sequence ID" value="NZ_JANCLU010000004.1"/>
</dbReference>
<dbReference type="InterPro" id="IPR036249">
    <property type="entry name" value="Thioredoxin-like_sf"/>
</dbReference>
<organism evidence="2 3">
    <name type="scientific">Alsobacter ponti</name>
    <dbReference type="NCBI Taxonomy" id="2962936"/>
    <lineage>
        <taxon>Bacteria</taxon>
        <taxon>Pseudomonadati</taxon>
        <taxon>Pseudomonadota</taxon>
        <taxon>Alphaproteobacteria</taxon>
        <taxon>Hyphomicrobiales</taxon>
        <taxon>Alsobacteraceae</taxon>
        <taxon>Alsobacter</taxon>
    </lineage>
</organism>
<dbReference type="Proteomes" id="UP001205890">
    <property type="component" value="Unassembled WGS sequence"/>
</dbReference>
<feature type="signal peptide" evidence="1">
    <location>
        <begin position="1"/>
        <end position="28"/>
    </location>
</feature>
<evidence type="ECO:0000313" key="3">
    <source>
        <dbReference type="Proteomes" id="UP001205890"/>
    </source>
</evidence>
<dbReference type="SUPFAM" id="SSF52833">
    <property type="entry name" value="Thioredoxin-like"/>
    <property type="match status" value="1"/>
</dbReference>
<protein>
    <recommendedName>
        <fullName evidence="4">Thioredoxin</fullName>
    </recommendedName>
</protein>
<comment type="caution">
    <text evidence="2">The sequence shown here is derived from an EMBL/GenBank/DDBJ whole genome shotgun (WGS) entry which is preliminary data.</text>
</comment>
<accession>A0ABT1L964</accession>
<reference evidence="2 3" key="1">
    <citation type="submission" date="2022-07" db="EMBL/GenBank/DDBJ databases">
        <authorList>
            <person name="Li W.-J."/>
            <person name="Deng Q.-Q."/>
        </authorList>
    </citation>
    <scope>NUCLEOTIDE SEQUENCE [LARGE SCALE GENOMIC DNA]</scope>
    <source>
        <strain evidence="2 3">SYSU M60028</strain>
    </source>
</reference>
<keyword evidence="1" id="KW-0732">Signal</keyword>
<proteinExistence type="predicted"/>
<keyword evidence="3" id="KW-1185">Reference proteome</keyword>
<dbReference type="InterPro" id="IPR006311">
    <property type="entry name" value="TAT_signal"/>
</dbReference>
<evidence type="ECO:0008006" key="4">
    <source>
        <dbReference type="Google" id="ProtNLM"/>
    </source>
</evidence>
<sequence>MHLHRRRLLLSGAALAAALGLPGGEARAAASAKGLTVVYISARNCPICREWNATKRDAFAARCAARGVPFRVVEVASFGDIRVAAEWPDDLRPLLAQFSDKGGTPRFLLVDNGKVVGNVLGALTWREDRAAPGN</sequence>
<dbReference type="PROSITE" id="PS51318">
    <property type="entry name" value="TAT"/>
    <property type="match status" value="1"/>
</dbReference>
<feature type="chain" id="PRO_5045052168" description="Thioredoxin" evidence="1">
    <location>
        <begin position="29"/>
        <end position="134"/>
    </location>
</feature>
<evidence type="ECO:0000313" key="2">
    <source>
        <dbReference type="EMBL" id="MCP8938026.1"/>
    </source>
</evidence>
<dbReference type="EMBL" id="JANCLU010000004">
    <property type="protein sequence ID" value="MCP8938026.1"/>
    <property type="molecule type" value="Genomic_DNA"/>
</dbReference>
<name>A0ABT1L964_9HYPH</name>